<feature type="transmembrane region" description="Helical" evidence="1">
    <location>
        <begin position="38"/>
        <end position="61"/>
    </location>
</feature>
<feature type="transmembrane region" description="Helical" evidence="1">
    <location>
        <begin position="266"/>
        <end position="286"/>
    </location>
</feature>
<organism evidence="2">
    <name type="scientific">uncultured Anaerotruncus sp</name>
    <dbReference type="NCBI Taxonomy" id="905011"/>
    <lineage>
        <taxon>Bacteria</taxon>
        <taxon>Bacillati</taxon>
        <taxon>Bacillota</taxon>
        <taxon>Clostridia</taxon>
        <taxon>Eubacteriales</taxon>
        <taxon>Oscillospiraceae</taxon>
        <taxon>Anaerotruncus</taxon>
        <taxon>environmental samples</taxon>
    </lineage>
</organism>
<keyword evidence="1" id="KW-0812">Transmembrane</keyword>
<proteinExistence type="predicted"/>
<gene>
    <name evidence="2" type="ORF">SAMEA3545359_02481</name>
</gene>
<feature type="transmembrane region" description="Helical" evidence="1">
    <location>
        <begin position="67"/>
        <end position="94"/>
    </location>
</feature>
<evidence type="ECO:0000256" key="1">
    <source>
        <dbReference type="SAM" id="Phobius"/>
    </source>
</evidence>
<dbReference type="AlphaFoldDB" id="A0A1C6K001"/>
<reference evidence="2" key="1">
    <citation type="submission" date="2015-09" db="EMBL/GenBank/DDBJ databases">
        <authorList>
            <consortium name="Pathogen Informatics"/>
        </authorList>
    </citation>
    <scope>NUCLEOTIDE SEQUENCE</scope>
    <source>
        <strain evidence="2">2789STDY5834896</strain>
    </source>
</reference>
<dbReference type="Pfam" id="PF05857">
    <property type="entry name" value="TraX"/>
    <property type="match status" value="1"/>
</dbReference>
<feature type="transmembrane region" description="Helical" evidence="1">
    <location>
        <begin position="199"/>
        <end position="219"/>
    </location>
</feature>
<accession>A0A1C6K001</accession>
<feature type="transmembrane region" description="Helical" evidence="1">
    <location>
        <begin position="132"/>
        <end position="151"/>
    </location>
</feature>
<keyword evidence="1" id="KW-0472">Membrane</keyword>
<sequence length="287" mass="31401">MQTTQTDTAAAAGTRSAVEQPLDAPLVRGFSGAFLKKLAMGLMVIDHLGAIPLMALVTVWGQKGWPGLMWLVQVSGFFRAAGRLAFPIFCFLVVQGFTHTRSFARYAGRLALFALLSEIPFDLAVNGRCFDWSGQNVFFTLLLGLVAVWWLRRFAAQKWLAAAGLLACMAAAWLIRCDYSFLGVALIALFYLLADRPRLLWPLATILLLVGNVALYFVSGFLPGDPLPLTLVFSLGSGITESTGALAFAILHCYNGQKGRQGHGFYLFYPLQFLVMWGLALLVQLLA</sequence>
<protein>
    <submittedName>
        <fullName evidence="2">Conjugal transfer protein TrbP</fullName>
    </submittedName>
</protein>
<evidence type="ECO:0000313" key="2">
    <source>
        <dbReference type="EMBL" id="SCJ87630.1"/>
    </source>
</evidence>
<keyword evidence="1" id="KW-1133">Transmembrane helix</keyword>
<feature type="transmembrane region" description="Helical" evidence="1">
    <location>
        <begin position="231"/>
        <end position="254"/>
    </location>
</feature>
<dbReference type="InterPro" id="IPR008875">
    <property type="entry name" value="TraX"/>
</dbReference>
<name>A0A1C6K001_9FIRM</name>
<feature type="transmembrane region" description="Helical" evidence="1">
    <location>
        <begin position="179"/>
        <end position="194"/>
    </location>
</feature>
<dbReference type="EMBL" id="FMHG01000002">
    <property type="protein sequence ID" value="SCJ87630.1"/>
    <property type="molecule type" value="Genomic_DNA"/>
</dbReference>